<evidence type="ECO:0000313" key="3">
    <source>
        <dbReference type="Proteomes" id="UP001499863"/>
    </source>
</evidence>
<evidence type="ECO:0000259" key="1">
    <source>
        <dbReference type="PROSITE" id="PS51819"/>
    </source>
</evidence>
<feature type="domain" description="VOC" evidence="1">
    <location>
        <begin position="4"/>
        <end position="130"/>
    </location>
</feature>
<dbReference type="SUPFAM" id="SSF54593">
    <property type="entry name" value="Glyoxalase/Bleomycin resistance protein/Dihydroxybiphenyl dioxygenase"/>
    <property type="match status" value="1"/>
</dbReference>
<dbReference type="PANTHER" id="PTHR36437">
    <property type="entry name" value="GLYOXALASE/BLEOMYCIN RESISTANCE PROTEIN/DIOXYGENASE"/>
    <property type="match status" value="1"/>
</dbReference>
<accession>A0ABN1XMN2</accession>
<keyword evidence="3" id="KW-1185">Reference proteome</keyword>
<gene>
    <name evidence="2" type="ORF">GCM10009639_06120</name>
</gene>
<proteinExistence type="predicted"/>
<organism evidence="2 3">
    <name type="scientific">Kitasatospora putterlickiae</name>
    <dbReference type="NCBI Taxonomy" id="221725"/>
    <lineage>
        <taxon>Bacteria</taxon>
        <taxon>Bacillati</taxon>
        <taxon>Actinomycetota</taxon>
        <taxon>Actinomycetes</taxon>
        <taxon>Kitasatosporales</taxon>
        <taxon>Streptomycetaceae</taxon>
        <taxon>Kitasatospora</taxon>
    </lineage>
</organism>
<dbReference type="InterPro" id="IPR037523">
    <property type="entry name" value="VOC_core"/>
</dbReference>
<dbReference type="PANTHER" id="PTHR36437:SF2">
    <property type="entry name" value="GLYOXALASE_BLEOMYCIN RESISTANCE PROTEIN_DIOXYGENASE"/>
    <property type="match status" value="1"/>
</dbReference>
<dbReference type="PROSITE" id="PS51819">
    <property type="entry name" value="VOC"/>
    <property type="match status" value="1"/>
</dbReference>
<evidence type="ECO:0000313" key="2">
    <source>
        <dbReference type="EMBL" id="GAA1384538.1"/>
    </source>
</evidence>
<dbReference type="Gene3D" id="3.10.180.10">
    <property type="entry name" value="2,3-Dihydroxybiphenyl 1,2-Dioxygenase, domain 1"/>
    <property type="match status" value="1"/>
</dbReference>
<dbReference type="RefSeq" id="WP_344325236.1">
    <property type="nucleotide sequence ID" value="NZ_BAAAKJ010000026.1"/>
</dbReference>
<dbReference type="InterPro" id="IPR029068">
    <property type="entry name" value="Glyas_Bleomycin-R_OHBP_Dase"/>
</dbReference>
<name>A0ABN1XMN2_9ACTN</name>
<dbReference type="Proteomes" id="UP001499863">
    <property type="component" value="Unassembled WGS sequence"/>
</dbReference>
<dbReference type="InterPro" id="IPR004360">
    <property type="entry name" value="Glyas_Fos-R_dOase_dom"/>
</dbReference>
<dbReference type="Pfam" id="PF00903">
    <property type="entry name" value="Glyoxalase"/>
    <property type="match status" value="1"/>
</dbReference>
<dbReference type="EMBL" id="BAAAKJ010000026">
    <property type="protein sequence ID" value="GAA1384538.1"/>
    <property type="molecule type" value="Genomic_DNA"/>
</dbReference>
<protein>
    <submittedName>
        <fullName evidence="2">VOC family protein</fullName>
    </submittedName>
</protein>
<sequence>MDWKLEVVVVPVADVDRAKLFYEEQAGFTVDHDSRIRDGVRVVQLTPPGSSCSIVVGTGLTEAPAGSLKGLQLVVPDIDRAHAELMARGVQVSPVQHFEDGDRVDGRGGLWNSFVFFSDPDGNGWAVQEAPGRR</sequence>
<reference evidence="2 3" key="1">
    <citation type="journal article" date="2019" name="Int. J. Syst. Evol. Microbiol.">
        <title>The Global Catalogue of Microorganisms (GCM) 10K type strain sequencing project: providing services to taxonomists for standard genome sequencing and annotation.</title>
        <authorList>
            <consortium name="The Broad Institute Genomics Platform"/>
            <consortium name="The Broad Institute Genome Sequencing Center for Infectious Disease"/>
            <person name="Wu L."/>
            <person name="Ma J."/>
        </authorList>
    </citation>
    <scope>NUCLEOTIDE SEQUENCE [LARGE SCALE GENOMIC DNA]</scope>
    <source>
        <strain evidence="2 3">JCM 12393</strain>
    </source>
</reference>
<comment type="caution">
    <text evidence="2">The sequence shown here is derived from an EMBL/GenBank/DDBJ whole genome shotgun (WGS) entry which is preliminary data.</text>
</comment>